<reference evidence="2 3" key="1">
    <citation type="journal article" date="2019" name="Int. J. Syst. Evol. Microbiol.">
        <title>The Global Catalogue of Microorganisms (GCM) 10K type strain sequencing project: providing services to taxonomists for standard genome sequencing and annotation.</title>
        <authorList>
            <consortium name="The Broad Institute Genomics Platform"/>
            <consortium name="The Broad Institute Genome Sequencing Center for Infectious Disease"/>
            <person name="Wu L."/>
            <person name="Ma J."/>
        </authorList>
    </citation>
    <scope>NUCLEOTIDE SEQUENCE [LARGE SCALE GENOMIC DNA]</scope>
    <source>
        <strain evidence="2 3">JCM 15421</strain>
    </source>
</reference>
<name>A0ABN1IXN5_9GAMM</name>
<dbReference type="InterPro" id="IPR011050">
    <property type="entry name" value="Pectin_lyase_fold/virulence"/>
</dbReference>
<evidence type="ECO:0008006" key="4">
    <source>
        <dbReference type="Google" id="ProtNLM"/>
    </source>
</evidence>
<dbReference type="SUPFAM" id="SSF51126">
    <property type="entry name" value="Pectin lyase-like"/>
    <property type="match status" value="1"/>
</dbReference>
<keyword evidence="1" id="KW-0732">Signal</keyword>
<gene>
    <name evidence="2" type="ORF">GCM10009105_35110</name>
</gene>
<comment type="caution">
    <text evidence="2">The sequence shown here is derived from an EMBL/GenBank/DDBJ whole genome shotgun (WGS) entry which is preliminary data.</text>
</comment>
<evidence type="ECO:0000313" key="3">
    <source>
        <dbReference type="Proteomes" id="UP001501523"/>
    </source>
</evidence>
<dbReference type="Proteomes" id="UP001501523">
    <property type="component" value="Unassembled WGS sequence"/>
</dbReference>
<keyword evidence="3" id="KW-1185">Reference proteome</keyword>
<dbReference type="RefSeq" id="WP_343793602.1">
    <property type="nucleotide sequence ID" value="NZ_BAAAEU010000025.1"/>
</dbReference>
<accession>A0ABN1IXN5</accession>
<dbReference type="Gene3D" id="2.160.20.10">
    <property type="entry name" value="Single-stranded right-handed beta-helix, Pectin lyase-like"/>
    <property type="match status" value="1"/>
</dbReference>
<feature type="chain" id="PRO_5047400076" description="Right handed beta helix domain-containing protein" evidence="1">
    <location>
        <begin position="21"/>
        <end position="288"/>
    </location>
</feature>
<protein>
    <recommendedName>
        <fullName evidence="4">Right handed beta helix domain-containing protein</fullName>
    </recommendedName>
</protein>
<dbReference type="EMBL" id="BAAAEU010000025">
    <property type="protein sequence ID" value="GAA0723252.1"/>
    <property type="molecule type" value="Genomic_DNA"/>
</dbReference>
<feature type="signal peptide" evidence="1">
    <location>
        <begin position="1"/>
        <end position="20"/>
    </location>
</feature>
<evidence type="ECO:0000313" key="2">
    <source>
        <dbReference type="EMBL" id="GAA0723252.1"/>
    </source>
</evidence>
<organism evidence="2 3">
    <name type="scientific">Dokdonella soli</name>
    <dbReference type="NCBI Taxonomy" id="529810"/>
    <lineage>
        <taxon>Bacteria</taxon>
        <taxon>Pseudomonadati</taxon>
        <taxon>Pseudomonadota</taxon>
        <taxon>Gammaproteobacteria</taxon>
        <taxon>Lysobacterales</taxon>
        <taxon>Rhodanobacteraceae</taxon>
        <taxon>Dokdonella</taxon>
    </lineage>
</organism>
<evidence type="ECO:0000256" key="1">
    <source>
        <dbReference type="SAM" id="SignalP"/>
    </source>
</evidence>
<sequence length="288" mass="29207">MRHAFLPLAVLLAASATAKAESYQCNSINYVPFTISAPGSYCLTGDLTSTATGTNAAITIAADHVQLDLNGHSLIGPGGSTGYGIYAIGHSDLSVRNGALRGFGYFGVFITDMLVGFPPAPIGASSRHEISGLRVEGANVGISLLGAFSSIHDNVVLDATQNGIWAGGYGAGVIVRGNRVFNTVAPSGATYSVFGIGVFGVGSVVQDNVVSTLRGPSGAAGIYAAGTATIVSHNRETDLGGAWSVYCTAITGASPTKVEGNINFMAPNASGDGLYGCNTPTGYANNNF</sequence>
<dbReference type="InterPro" id="IPR012334">
    <property type="entry name" value="Pectin_lyas_fold"/>
</dbReference>
<proteinExistence type="predicted"/>